<comment type="caution">
    <text evidence="3">The sequence shown here is derived from an EMBL/GenBank/DDBJ whole genome shotgun (WGS) entry which is preliminary data.</text>
</comment>
<reference evidence="2" key="4">
    <citation type="submission" date="2023-08" db="EMBL/GenBank/DDBJ databases">
        <authorList>
            <person name="Guima S.E.S."/>
            <person name="Martins L.F."/>
            <person name="Silva A.M."/>
            <person name="Setubal J.C."/>
        </authorList>
    </citation>
    <scope>NUCLEOTIDE SEQUENCE</scope>
    <source>
        <strain evidence="2">ZC4RG45</strain>
    </source>
</reference>
<keyword evidence="1" id="KW-0812">Transmembrane</keyword>
<proteinExistence type="predicted"/>
<dbReference type="EMBL" id="QGUI02000106">
    <property type="protein sequence ID" value="MFO7192530.1"/>
    <property type="molecule type" value="Genomic_DNA"/>
</dbReference>
<organism evidence="3">
    <name type="scientific">Thermocrispum agreste</name>
    <dbReference type="NCBI Taxonomy" id="37925"/>
    <lineage>
        <taxon>Bacteria</taxon>
        <taxon>Bacillati</taxon>
        <taxon>Actinomycetota</taxon>
        <taxon>Actinomycetes</taxon>
        <taxon>Pseudonocardiales</taxon>
        <taxon>Pseudonocardiaceae</taxon>
        <taxon>Thermocrispum</taxon>
    </lineage>
</organism>
<reference evidence="2" key="1">
    <citation type="submission" date="2018-05" db="EMBL/GenBank/DDBJ databases">
        <authorList>
            <person name="Moura L."/>
            <person name="Setubal J.C."/>
        </authorList>
    </citation>
    <scope>NUCLEOTIDE SEQUENCE</scope>
    <source>
        <strain evidence="2">ZC4RG45</strain>
    </source>
</reference>
<dbReference type="EMBL" id="QGUI01000408">
    <property type="protein sequence ID" value="PZM96208.1"/>
    <property type="molecule type" value="Genomic_DNA"/>
</dbReference>
<evidence type="ECO:0000313" key="2">
    <source>
        <dbReference type="EMBL" id="MFO7192530.1"/>
    </source>
</evidence>
<gene>
    <name evidence="2" type="ORF">DIU77_009845</name>
    <name evidence="3" type="ORF">DIU77_11175</name>
</gene>
<protein>
    <submittedName>
        <fullName evidence="3">Uncharacterized protein</fullName>
    </submittedName>
</protein>
<sequence length="276" mass="31509">MVTIDIQQILLTVGGVLFVGVALWLWFQQEKRTYEKKKREAEKNGWTYQRFGKGLRRKYRHLPIVDGDSVRAKHVMRGQYRGRPITMFTLAFRREEPVKSRHIFDDGDRDNDGKRDTRQVKKSYGVVSVGVPTELPKFELSAKERQGKRLRQERSRFTEQLVGNIAGNVIGAKAGQLLFGKDYTGGKVEMGDPQFDDVFVVRSTEPDRVRALLTPQARAWLLKSDKARKYVVWCDGQEIITWGTGTDTNVGKVKANYLNDLLDQLPAGQLWGPPPS</sequence>
<dbReference type="AlphaFoldDB" id="A0A2W4JDP6"/>
<evidence type="ECO:0000313" key="4">
    <source>
        <dbReference type="Proteomes" id="UP000249324"/>
    </source>
</evidence>
<evidence type="ECO:0000256" key="1">
    <source>
        <dbReference type="SAM" id="Phobius"/>
    </source>
</evidence>
<name>A0A2W4JDP6_9PSEU</name>
<dbReference type="Proteomes" id="UP000249324">
    <property type="component" value="Unassembled WGS sequence"/>
</dbReference>
<feature type="transmembrane region" description="Helical" evidence="1">
    <location>
        <begin position="6"/>
        <end position="27"/>
    </location>
</feature>
<reference evidence="2 4" key="3">
    <citation type="journal article" date="2021" name="BMC Genomics">
        <title>Genome-resolved metagenome and metatranscriptome analyses of thermophilic composting reveal key bacterial players and their metabolic interactions.</title>
        <authorList>
            <person name="Braga L.P.P."/>
            <person name="Pereira R.V."/>
            <person name="Martins L.F."/>
            <person name="Moura L.M.S."/>
            <person name="Sanchez F.B."/>
            <person name="Patane J.S.L."/>
            <person name="da Silva A.M."/>
            <person name="Setubal J.C."/>
        </authorList>
    </citation>
    <scope>NUCLEOTIDE SEQUENCE [LARGE SCALE GENOMIC DNA]</scope>
    <source>
        <strain evidence="2">ZC4RG45</strain>
    </source>
</reference>
<reference evidence="3" key="2">
    <citation type="submission" date="2018-05" db="EMBL/GenBank/DDBJ databases">
        <authorList>
            <person name="Lanie J.A."/>
            <person name="Ng W.-L."/>
            <person name="Kazmierczak K.M."/>
            <person name="Andrzejewski T.M."/>
            <person name="Davidsen T.M."/>
            <person name="Wayne K.J."/>
            <person name="Tettelin H."/>
            <person name="Glass J.I."/>
            <person name="Rusch D."/>
            <person name="Podicherti R."/>
            <person name="Tsui H.-C.T."/>
            <person name="Winkler M.E."/>
        </authorList>
    </citation>
    <scope>NUCLEOTIDE SEQUENCE</scope>
    <source>
        <strain evidence="3">ZC4RG45</strain>
    </source>
</reference>
<keyword evidence="1" id="KW-1133">Transmembrane helix</keyword>
<dbReference type="STRING" id="1111738.GCA_000427905_02149"/>
<keyword evidence="1" id="KW-0472">Membrane</keyword>
<accession>A0A2W4JDP6</accession>
<evidence type="ECO:0000313" key="3">
    <source>
        <dbReference type="EMBL" id="PZM96208.1"/>
    </source>
</evidence>